<protein>
    <submittedName>
        <fullName evidence="1">Uncharacterized protein</fullName>
    </submittedName>
</protein>
<dbReference type="AlphaFoldDB" id="A0A843XIW2"/>
<reference evidence="1" key="1">
    <citation type="submission" date="2017-07" db="EMBL/GenBank/DDBJ databases">
        <title>Taro Niue Genome Assembly and Annotation.</title>
        <authorList>
            <person name="Atibalentja N."/>
            <person name="Keating K."/>
            <person name="Fields C.J."/>
        </authorList>
    </citation>
    <scope>NUCLEOTIDE SEQUENCE</scope>
    <source>
        <strain evidence="1">Niue_2</strain>
        <tissue evidence="1">Leaf</tissue>
    </source>
</reference>
<sequence>MFGVTAQIVTARYVAFWCGKATPTLSHSGRDRVVTRTSVYGRDNALVATYSRQVPCRLWTQVTTDKVSPYGGDSPYVAFSDREGLATCSEFSFHCDSIFLAPMKFLSTVLL</sequence>
<dbReference type="Proteomes" id="UP000652761">
    <property type="component" value="Unassembled WGS sequence"/>
</dbReference>
<name>A0A843XIW2_COLES</name>
<organism evidence="1 2">
    <name type="scientific">Colocasia esculenta</name>
    <name type="common">Wild taro</name>
    <name type="synonym">Arum esculentum</name>
    <dbReference type="NCBI Taxonomy" id="4460"/>
    <lineage>
        <taxon>Eukaryota</taxon>
        <taxon>Viridiplantae</taxon>
        <taxon>Streptophyta</taxon>
        <taxon>Embryophyta</taxon>
        <taxon>Tracheophyta</taxon>
        <taxon>Spermatophyta</taxon>
        <taxon>Magnoliopsida</taxon>
        <taxon>Liliopsida</taxon>
        <taxon>Araceae</taxon>
        <taxon>Aroideae</taxon>
        <taxon>Colocasieae</taxon>
        <taxon>Colocasia</taxon>
    </lineage>
</organism>
<evidence type="ECO:0000313" key="2">
    <source>
        <dbReference type="Proteomes" id="UP000652761"/>
    </source>
</evidence>
<dbReference type="EMBL" id="NMUH01009046">
    <property type="protein sequence ID" value="MQM19598.1"/>
    <property type="molecule type" value="Genomic_DNA"/>
</dbReference>
<accession>A0A843XIW2</accession>
<comment type="caution">
    <text evidence="1">The sequence shown here is derived from an EMBL/GenBank/DDBJ whole genome shotgun (WGS) entry which is preliminary data.</text>
</comment>
<proteinExistence type="predicted"/>
<gene>
    <name evidence="1" type="ORF">Taro_052606</name>
</gene>
<evidence type="ECO:0000313" key="1">
    <source>
        <dbReference type="EMBL" id="MQM19598.1"/>
    </source>
</evidence>
<keyword evidence="2" id="KW-1185">Reference proteome</keyword>